<dbReference type="KEGG" id="bfo:118406851"/>
<dbReference type="Pfam" id="PF23085">
    <property type="entry name" value="RRM_PARP14_3"/>
    <property type="match status" value="2"/>
</dbReference>
<dbReference type="GO" id="GO:0005634">
    <property type="term" value="C:nucleus"/>
    <property type="evidence" value="ECO:0000318"/>
    <property type="project" value="GO_Central"/>
</dbReference>
<dbReference type="OrthoDB" id="6133115at2759"/>
<dbReference type="CDD" id="cd12547">
    <property type="entry name" value="RRM1_2_PAR10"/>
    <property type="match status" value="1"/>
</dbReference>
<dbReference type="InterPro" id="IPR043472">
    <property type="entry name" value="Macro_dom-like"/>
</dbReference>
<dbReference type="Gene3D" id="3.90.228.10">
    <property type="match status" value="1"/>
</dbReference>
<evidence type="ECO:0000256" key="5">
    <source>
        <dbReference type="ARBA" id="ARBA00023242"/>
    </source>
</evidence>
<dbReference type="CDD" id="cd01439">
    <property type="entry name" value="TCCD_inducible_PARP_like"/>
    <property type="match status" value="1"/>
</dbReference>
<feature type="domain" description="PARP catalytic" evidence="9">
    <location>
        <begin position="1430"/>
        <end position="1628"/>
    </location>
</feature>
<feature type="domain" description="Macro" evidence="10">
    <location>
        <begin position="938"/>
        <end position="1109"/>
    </location>
</feature>
<dbReference type="OMA" id="HELHETS"/>
<dbReference type="GO" id="GO:0003714">
    <property type="term" value="F:transcription corepressor activity"/>
    <property type="evidence" value="ECO:0000318"/>
    <property type="project" value="GO_Central"/>
</dbReference>
<reference evidence="11" key="1">
    <citation type="journal article" date="2020" name="Nat. Ecol. Evol.">
        <title>Deeply conserved synteny resolves early events in vertebrate evolution.</title>
        <authorList>
            <person name="Simakov O."/>
            <person name="Marletaz F."/>
            <person name="Yue J.X."/>
            <person name="O'Connell B."/>
            <person name="Jenkins J."/>
            <person name="Brandt A."/>
            <person name="Calef R."/>
            <person name="Tung C.H."/>
            <person name="Huang T.K."/>
            <person name="Schmutz J."/>
            <person name="Satoh N."/>
            <person name="Yu J.K."/>
            <person name="Putnam N.H."/>
            <person name="Green R.E."/>
            <person name="Rokhsar D.S."/>
        </authorList>
    </citation>
    <scope>NUCLEOTIDE SEQUENCE [LARGE SCALE GENOMIC DNA]</scope>
    <source>
        <strain evidence="11">S238N-H82</strain>
    </source>
</reference>
<evidence type="ECO:0000259" key="9">
    <source>
        <dbReference type="PROSITE" id="PS51059"/>
    </source>
</evidence>
<evidence type="ECO:0000313" key="12">
    <source>
        <dbReference type="RefSeq" id="XP_035663099.1"/>
    </source>
</evidence>
<comment type="subcellular location">
    <subcellularLocation>
        <location evidence="1">Nucleus</location>
    </subcellularLocation>
</comment>
<dbReference type="EC" id="2.4.2.-" evidence="7"/>
<dbReference type="InterPro" id="IPR052056">
    <property type="entry name" value="Mono-ARTD/PARP"/>
</dbReference>
<evidence type="ECO:0000259" key="10">
    <source>
        <dbReference type="PROSITE" id="PS51154"/>
    </source>
</evidence>
<evidence type="ECO:0000256" key="3">
    <source>
        <dbReference type="ARBA" id="ARBA00022679"/>
    </source>
</evidence>
<dbReference type="Pfam" id="PF00644">
    <property type="entry name" value="PARP"/>
    <property type="match status" value="1"/>
</dbReference>
<dbReference type="PANTHER" id="PTHR14453:SF67">
    <property type="entry name" value="POLY [ADP-RIBOSE] POLYMERASE"/>
    <property type="match status" value="1"/>
</dbReference>
<dbReference type="InterPro" id="IPR012677">
    <property type="entry name" value="Nucleotide-bd_a/b_plait_sf"/>
</dbReference>
<dbReference type="GO" id="GO:0005737">
    <property type="term" value="C:cytoplasm"/>
    <property type="evidence" value="ECO:0000318"/>
    <property type="project" value="GO_Central"/>
</dbReference>
<evidence type="ECO:0000256" key="1">
    <source>
        <dbReference type="ARBA" id="ARBA00004123"/>
    </source>
</evidence>
<reference evidence="12" key="2">
    <citation type="submission" date="2025-08" db="UniProtKB">
        <authorList>
            <consortium name="RefSeq"/>
        </authorList>
    </citation>
    <scope>IDENTIFICATION</scope>
    <source>
        <strain evidence="12">S238N-H82</strain>
        <tissue evidence="12">Testes</tissue>
    </source>
</reference>
<gene>
    <name evidence="12" type="primary">LOC118406851</name>
</gene>
<comment type="similarity">
    <text evidence="6">Belongs to the ARTD/PARP family.</text>
</comment>
<dbReference type="RefSeq" id="XP_035663099.1">
    <property type="nucleotide sequence ID" value="XM_035807206.1"/>
</dbReference>
<dbReference type="GO" id="GO:0010629">
    <property type="term" value="P:negative regulation of gene expression"/>
    <property type="evidence" value="ECO:0000318"/>
    <property type="project" value="GO_Central"/>
</dbReference>
<evidence type="ECO:0000256" key="4">
    <source>
        <dbReference type="ARBA" id="ARBA00023027"/>
    </source>
</evidence>
<feature type="domain" description="Macro" evidence="10">
    <location>
        <begin position="751"/>
        <end position="923"/>
    </location>
</feature>
<feature type="domain" description="Macro" evidence="10">
    <location>
        <begin position="1114"/>
        <end position="1286"/>
    </location>
</feature>
<keyword evidence="5" id="KW-0539">Nucleus</keyword>
<dbReference type="Pfam" id="PF01661">
    <property type="entry name" value="Macro"/>
    <property type="match status" value="3"/>
</dbReference>
<dbReference type="InterPro" id="IPR012317">
    <property type="entry name" value="Poly(ADP-ribose)pol_cat_dom"/>
</dbReference>
<evidence type="ECO:0000256" key="2">
    <source>
        <dbReference type="ARBA" id="ARBA00022676"/>
    </source>
</evidence>
<name>A0A9J7HNW6_BRAFL</name>
<feature type="region of interest" description="Disordered" evidence="8">
    <location>
        <begin position="1"/>
        <end position="58"/>
    </location>
</feature>
<feature type="compositionally biased region" description="Pro residues" evidence="8">
    <location>
        <begin position="31"/>
        <end position="49"/>
    </location>
</feature>
<evidence type="ECO:0000256" key="7">
    <source>
        <dbReference type="RuleBase" id="RU362114"/>
    </source>
</evidence>
<dbReference type="SUPFAM" id="SSF52949">
    <property type="entry name" value="Macro domain-like"/>
    <property type="match status" value="3"/>
</dbReference>
<evidence type="ECO:0000256" key="6">
    <source>
        <dbReference type="ARBA" id="ARBA00024347"/>
    </source>
</evidence>
<dbReference type="FunFam" id="3.90.228.10:FF:000008">
    <property type="entry name" value="Poly [ADP-ribose] polymerase"/>
    <property type="match status" value="1"/>
</dbReference>
<dbReference type="InterPro" id="IPR002589">
    <property type="entry name" value="Macro_dom"/>
</dbReference>
<dbReference type="SMART" id="SM00506">
    <property type="entry name" value="A1pp"/>
    <property type="match status" value="3"/>
</dbReference>
<dbReference type="GeneID" id="118406851"/>
<dbReference type="Gene3D" id="3.40.220.10">
    <property type="entry name" value="Leucine Aminopeptidase, subunit E, domain 1"/>
    <property type="match status" value="3"/>
</dbReference>
<keyword evidence="3 7" id="KW-0808">Transferase</keyword>
<keyword evidence="4 7" id="KW-0520">NAD</keyword>
<dbReference type="SMART" id="SM00360">
    <property type="entry name" value="RRM"/>
    <property type="match status" value="2"/>
</dbReference>
<dbReference type="InterPro" id="IPR034464">
    <property type="entry name" value="PAR10_RRM1_2"/>
</dbReference>
<dbReference type="PROSITE" id="PS51154">
    <property type="entry name" value="MACRO"/>
    <property type="match status" value="3"/>
</dbReference>
<dbReference type="PROSITE" id="PS51059">
    <property type="entry name" value="PARP_CATALYTIC"/>
    <property type="match status" value="1"/>
</dbReference>
<dbReference type="Gene3D" id="3.30.70.330">
    <property type="match status" value="3"/>
</dbReference>
<sequence>MGTGASKKTKKTDKDDNEPPTFTIAQASAPPYNPECPPQGLPPQHPQPHPTHLYPGGQPPGTYCQACAASSRDGETYGPNEYFLETPSIEVLRTKEHQVNEEALRKYFSSNKKSHGGQIASMAEDDDCFVINFENFDVAREVLSHSHELDGTQLHVRNRKSPTIEVITDGTIAEDRLKTYFENRRNGGGPIDGTIKKTPQGVFYITFKNKRAAIDVVQKPSHSIDGKEVAVAEKLSLIDRRSLLIKGIPAGCSRGHLRDYLEGKDSKGTLHIAGVYLGDDESVAVVSLFHDIDGETRHEIGTKAKQGDLAVSVSPMVVTRSVQLSGITKQSGITRDLLLNYFENTERSGGGKVLDINMDKKKGTAIISFKDPAVVQRVVQKPFHQFDCGSVSVCPHFSALGTVTDTDFLTSSKTPFDPDVHRVIKRNELNLVDIQPSKLRLLEKQLLSIKAEFPNVDVDIDHDHHKITIDGVDHETTQARDNLNEKLQEFKEYRWSISDELQYILSRDNAKKVIERVFAEANVQNGALFSVENNEVLIVGVDKSTVRIAESCVRSTFKETSRNIPKQILILSDWDHFVKRSNDGAKNNAKISYDKTSGKVKIVGLIREVGDIDGKLEEFLKQHSFETSFVDLERPIVYVLVKRQKDQLRKIELDNDVSIDDMGTRFKIQGPKDRMKKVSDEIKGLASKVIETTAQYKKPGLAKLFNDDTFKKLLKGIEENKSCALRWDCETWTPSPRGKATLKGLRPSKPSPDHGGPKIGHISVHIEQGNIESETADVIVNPVTDNSAFTVVGDALSKAGGPSVKGNFNSDWSKRLNGVVLSDAGTLQCKKVAHMELPPKHKLKDAVCQCLVLSTQAGMTSIAFPAIGTGNYGMTSIESAKAIRDGIEQFIHQNPNSSLKHVKLTIFLQKMVRDYEAEFRSPMDTSSAAVHAGITTPSPGQQEMSFGSIKMQVQQGDICKEGTDVLVSAILKDMKFTAVTNALVKAGGQSIADELKIAWPNRTGKVVFTGAGTLPSKKVAHMVLPSSSELMDSVVSCLRTADQLGMTSIAFPAIGTGGTMSQVESASGIYSGVQEFSSQCNPKSLQLVRVTVFDNKTLGPFHSTMQQYTTTSHIPRAPLCQIGSVAVEIQHGDLAKETTDAIVNPVNTDGGFFAVGNALEKVGGATIRTECKTSWNQRQNEVLLTDGGTLPCKKVIHAVCPNANVMKGRVLECLLRAEGRGLASVSFPAIGTGGFGVSVADAARETILGIRDFAITHSPSKVKLVRVTVFQQQMVAEFQQALKASLPKAPIAPVPKPSIVPVAPAPPAAKISPKSDVEQAFEVKFYACNKRDMDNAKQEVSQTIDSYMTRGCVDDDRLKATIRHLEENEKDSIIQMGADNLALVTITGHNIEMVGLKDDVAEVRRIIESFLREKLAAYELEKLEKHIIKVPDYWAPHPTGITGAYMYKLDASSPEYQDVERSFLSSVGYQPQIVSISRVQNEAKYKAYISELQERRKTCPRSKIEELLYHGTAEEVVDNINQGGFNRSYCGKNATAYGKGVYFAKSASYSAQATYSPPDTQGNKYIYQARVIVGEYTTGRHGMLEPPAKNPANAVVRFDSVVDNMNNPSIFVVFHDNDAYPEYLIVFK</sequence>
<evidence type="ECO:0000313" key="11">
    <source>
        <dbReference type="Proteomes" id="UP000001554"/>
    </source>
</evidence>
<proteinExistence type="inferred from homology"/>
<evidence type="ECO:0000256" key="8">
    <source>
        <dbReference type="SAM" id="MobiDB-lite"/>
    </source>
</evidence>
<dbReference type="SUPFAM" id="SSF56399">
    <property type="entry name" value="ADP-ribosylation"/>
    <property type="match status" value="1"/>
</dbReference>
<dbReference type="GO" id="GO:0003723">
    <property type="term" value="F:RNA binding"/>
    <property type="evidence" value="ECO:0007669"/>
    <property type="project" value="InterPro"/>
</dbReference>
<keyword evidence="2 7" id="KW-0328">Glycosyltransferase</keyword>
<dbReference type="PANTHER" id="PTHR14453">
    <property type="entry name" value="PARP/ZINC FINGER CCCH TYPE DOMAIN CONTAINING PROTEIN"/>
    <property type="match status" value="1"/>
</dbReference>
<accession>A0A9J7HNW6</accession>
<keyword evidence="11" id="KW-1185">Reference proteome</keyword>
<dbReference type="InterPro" id="IPR000504">
    <property type="entry name" value="RRM_dom"/>
</dbReference>
<dbReference type="Proteomes" id="UP000001554">
    <property type="component" value="Chromosome 19"/>
</dbReference>
<feature type="region of interest" description="Disordered" evidence="8">
    <location>
        <begin position="738"/>
        <end position="760"/>
    </location>
</feature>
<organism evidence="11 12">
    <name type="scientific">Branchiostoma floridae</name>
    <name type="common">Florida lancelet</name>
    <name type="synonym">Amphioxus</name>
    <dbReference type="NCBI Taxonomy" id="7739"/>
    <lineage>
        <taxon>Eukaryota</taxon>
        <taxon>Metazoa</taxon>
        <taxon>Chordata</taxon>
        <taxon>Cephalochordata</taxon>
        <taxon>Leptocardii</taxon>
        <taxon>Amphioxiformes</taxon>
        <taxon>Branchiostomatidae</taxon>
        <taxon>Branchiostoma</taxon>
    </lineage>
</organism>
<dbReference type="GO" id="GO:0003950">
    <property type="term" value="F:NAD+ poly-ADP-ribosyltransferase activity"/>
    <property type="evidence" value="ECO:0000318"/>
    <property type="project" value="GO_Central"/>
</dbReference>
<protein>
    <recommendedName>
        <fullName evidence="7">Poly [ADP-ribose] polymerase</fullName>
        <shortName evidence="7">PARP</shortName>
        <ecNumber evidence="7">2.4.2.-</ecNumber>
    </recommendedName>
</protein>